<dbReference type="SUPFAM" id="SSF52980">
    <property type="entry name" value="Restriction endonuclease-like"/>
    <property type="match status" value="1"/>
</dbReference>
<dbReference type="Gene3D" id="3.40.1350.10">
    <property type="match status" value="1"/>
</dbReference>
<dbReference type="InterPro" id="IPR007560">
    <property type="entry name" value="Restrct_endonuc_IV_Mrr"/>
</dbReference>
<dbReference type="GO" id="GO:0015666">
    <property type="term" value="F:restriction endodeoxyribonuclease activity"/>
    <property type="evidence" value="ECO:0007669"/>
    <property type="project" value="TreeGrafter"/>
</dbReference>
<dbReference type="GO" id="GO:0003677">
    <property type="term" value="F:DNA binding"/>
    <property type="evidence" value="ECO:0007669"/>
    <property type="project" value="InterPro"/>
</dbReference>
<dbReference type="AlphaFoldDB" id="A0AA37MRC1"/>
<keyword evidence="2" id="KW-0255">Endonuclease</keyword>
<accession>A0AA37MRC1</accession>
<dbReference type="InterPro" id="IPR011335">
    <property type="entry name" value="Restrct_endonuc-II-like"/>
</dbReference>
<dbReference type="InterPro" id="IPR011856">
    <property type="entry name" value="tRNA_endonuc-like_dom_sf"/>
</dbReference>
<keyword evidence="2" id="KW-0540">Nuclease</keyword>
<proteinExistence type="predicted"/>
<organism evidence="2 3">
    <name type="scientific">Caballeronia novacaledonica</name>
    <dbReference type="NCBI Taxonomy" id="1544861"/>
    <lineage>
        <taxon>Bacteria</taxon>
        <taxon>Pseudomonadati</taxon>
        <taxon>Pseudomonadota</taxon>
        <taxon>Betaproteobacteria</taxon>
        <taxon>Burkholderiales</taxon>
        <taxon>Burkholderiaceae</taxon>
        <taxon>Caballeronia</taxon>
    </lineage>
</organism>
<evidence type="ECO:0000259" key="1">
    <source>
        <dbReference type="Pfam" id="PF04471"/>
    </source>
</evidence>
<dbReference type="PANTHER" id="PTHR30015">
    <property type="entry name" value="MRR RESTRICTION SYSTEM PROTEIN"/>
    <property type="match status" value="1"/>
</dbReference>
<sequence>MAEVTRQRTGELLRKLFEILKAHPDGMPAARALEALANSVTLTSFEAGFYESSGVRRFEKIVRFATVACVKGGWIVKHKGIWAVTDEGLAAYERFKEPAAFCRESGRLYGQWKAAQSREPVGLASVSAKLGEQVDLSFEVDAETASVTYEQAEEQAWGEIEQHLRKMPPYDFQDLVADLLRAMNYHIGWVSPPGKDGGVDIIANTDPLGTRSPRIKVQVKRISHRVDKDGLKSFIAIINDDDVGLFVSLGGFTRDAETFARDQERRKITLIDCERLIELWVEFYGKLDDQARARMPLTPIYFLTPQN</sequence>
<reference evidence="2" key="1">
    <citation type="submission" date="2022-09" db="EMBL/GenBank/DDBJ databases">
        <title>Isolation and characterization of 3-chlorobenzoate degrading bacteria from soils in Shizuoka.</title>
        <authorList>
            <person name="Ifat A."/>
            <person name="Ogawa N."/>
            <person name="Kimbara K."/>
            <person name="Moriuchi R."/>
            <person name="Dohra H."/>
            <person name="Shintani M."/>
        </authorList>
    </citation>
    <scope>NUCLEOTIDE SEQUENCE</scope>
    <source>
        <strain evidence="2">19CS4-2</strain>
    </source>
</reference>
<dbReference type="GO" id="GO:0009307">
    <property type="term" value="P:DNA restriction-modification system"/>
    <property type="evidence" value="ECO:0007669"/>
    <property type="project" value="InterPro"/>
</dbReference>
<feature type="domain" description="Restriction endonuclease type IV Mrr" evidence="1">
    <location>
        <begin position="164"/>
        <end position="279"/>
    </location>
</feature>
<dbReference type="EMBL" id="BPUS01000012">
    <property type="protein sequence ID" value="GJH27871.1"/>
    <property type="molecule type" value="Genomic_DNA"/>
</dbReference>
<name>A0AA37MRC1_9BURK</name>
<protein>
    <submittedName>
        <fullName evidence="2">Restriction endonuclease</fullName>
    </submittedName>
</protein>
<evidence type="ECO:0000313" key="3">
    <source>
        <dbReference type="Proteomes" id="UP001055111"/>
    </source>
</evidence>
<dbReference type="InterPro" id="IPR052906">
    <property type="entry name" value="Type_IV_Methyl-Rstrct_Enzyme"/>
</dbReference>
<dbReference type="Pfam" id="PF04471">
    <property type="entry name" value="Mrr_cat"/>
    <property type="match status" value="1"/>
</dbReference>
<dbReference type="PANTHER" id="PTHR30015:SF7">
    <property type="entry name" value="TYPE IV METHYL-DIRECTED RESTRICTION ENZYME ECOKMRR"/>
    <property type="match status" value="1"/>
</dbReference>
<comment type="caution">
    <text evidence="2">The sequence shown here is derived from an EMBL/GenBank/DDBJ whole genome shotgun (WGS) entry which is preliminary data.</text>
</comment>
<gene>
    <name evidence="2" type="ORF">CBA19CS42_25165</name>
</gene>
<evidence type="ECO:0000313" key="2">
    <source>
        <dbReference type="EMBL" id="GJH27871.1"/>
    </source>
</evidence>
<dbReference type="Proteomes" id="UP001055111">
    <property type="component" value="Unassembled WGS sequence"/>
</dbReference>
<keyword evidence="2" id="KW-0378">Hydrolase</keyword>
<dbReference type="RefSeq" id="WP_238214610.1">
    <property type="nucleotide sequence ID" value="NZ_BPUS01000012.1"/>
</dbReference>